<comment type="caution">
    <text evidence="1">The sequence shown here is derived from an EMBL/GenBank/DDBJ whole genome shotgun (WGS) entry which is preliminary data.</text>
</comment>
<sequence>MRETQVLGERLYHTKQINEDISRAIETLQANERSIESGAVAFNKKALANGISELKGALSGRHWPGAGSFMTALTSLVVTFGDDASKNMTDDDGNKVNKKFVVRRRELERTTSVNYEDTRKIAIIESQLKTPFPKSKQAALDEFTEASKARNNDIVAYTGGDYLRLRNDSRFGILRSVRKAALALRFWGLLDTARFDGPSLLSSLDEMEAHLGVLLSEYEKAVSRLSSFSRLTWAARQPFPVTLSTERPGARRPPQPYAGNGDVKINRVTVVVNGLKEPASRQTSFLASPFAGHTNVRISQVRFFAPGIRLASINTEKTVAEMRLYVELQHGGDEVSVDPDNVQVAFRHWPVQLASSYKWAEVVGAADIGGNVTTSRQVLPSDWMGANGANTHAQAPIGPFRSWRVTIRETVNGTVDWTGVSEAYLEFCGSSSPFR</sequence>
<evidence type="ECO:0000313" key="1">
    <source>
        <dbReference type="EMBL" id="KAH7302960.1"/>
    </source>
</evidence>
<reference evidence="1" key="1">
    <citation type="journal article" date="2021" name="Nat. Commun.">
        <title>Genetic determinants of endophytism in the Arabidopsis root mycobiome.</title>
        <authorList>
            <person name="Mesny F."/>
            <person name="Miyauchi S."/>
            <person name="Thiergart T."/>
            <person name="Pickel B."/>
            <person name="Atanasova L."/>
            <person name="Karlsson M."/>
            <person name="Huettel B."/>
            <person name="Barry K.W."/>
            <person name="Haridas S."/>
            <person name="Chen C."/>
            <person name="Bauer D."/>
            <person name="Andreopoulos W."/>
            <person name="Pangilinan J."/>
            <person name="LaButti K."/>
            <person name="Riley R."/>
            <person name="Lipzen A."/>
            <person name="Clum A."/>
            <person name="Drula E."/>
            <person name="Henrissat B."/>
            <person name="Kohler A."/>
            <person name="Grigoriev I.V."/>
            <person name="Martin F.M."/>
            <person name="Hacquard S."/>
        </authorList>
    </citation>
    <scope>NUCLEOTIDE SEQUENCE</scope>
    <source>
        <strain evidence="1">MPI-CAGE-CH-0235</strain>
    </source>
</reference>
<organism evidence="1 2">
    <name type="scientific">Stachybotrys elegans</name>
    <dbReference type="NCBI Taxonomy" id="80388"/>
    <lineage>
        <taxon>Eukaryota</taxon>
        <taxon>Fungi</taxon>
        <taxon>Dikarya</taxon>
        <taxon>Ascomycota</taxon>
        <taxon>Pezizomycotina</taxon>
        <taxon>Sordariomycetes</taxon>
        <taxon>Hypocreomycetidae</taxon>
        <taxon>Hypocreales</taxon>
        <taxon>Stachybotryaceae</taxon>
        <taxon>Stachybotrys</taxon>
    </lineage>
</organism>
<dbReference type="Proteomes" id="UP000813444">
    <property type="component" value="Unassembled WGS sequence"/>
</dbReference>
<protein>
    <submittedName>
        <fullName evidence="1">Uncharacterized protein</fullName>
    </submittedName>
</protein>
<keyword evidence="2" id="KW-1185">Reference proteome</keyword>
<dbReference type="EMBL" id="JAGPNK010000044">
    <property type="protein sequence ID" value="KAH7302960.1"/>
    <property type="molecule type" value="Genomic_DNA"/>
</dbReference>
<accession>A0A8K0SC56</accession>
<evidence type="ECO:0000313" key="2">
    <source>
        <dbReference type="Proteomes" id="UP000813444"/>
    </source>
</evidence>
<gene>
    <name evidence="1" type="ORF">B0I35DRAFT_415466</name>
</gene>
<dbReference type="OrthoDB" id="10016792at2759"/>
<name>A0A8K0SC56_9HYPO</name>
<dbReference type="AlphaFoldDB" id="A0A8K0SC56"/>
<proteinExistence type="predicted"/>